<dbReference type="PROSITE" id="PS51257">
    <property type="entry name" value="PROKAR_LIPOPROTEIN"/>
    <property type="match status" value="1"/>
</dbReference>
<feature type="signal peptide" evidence="1">
    <location>
        <begin position="1"/>
        <end position="21"/>
    </location>
</feature>
<reference evidence="3" key="1">
    <citation type="journal article" date="2023" name="Int. J. Syst. Evol. Microbiol.">
        <title>Mesoterricola silvestris gen. nov., sp. nov., Mesoterricola sediminis sp. nov., Geothrix oryzae sp. nov., Geothrix edaphica sp. nov., Geothrix rubra sp. nov., and Geothrix limicola sp. nov., six novel members of Acidobacteriota isolated from soils.</title>
        <authorList>
            <person name="Itoh H."/>
            <person name="Sugisawa Y."/>
            <person name="Mise K."/>
            <person name="Xu Z."/>
            <person name="Kuniyasu M."/>
            <person name="Ushijima N."/>
            <person name="Kawano K."/>
            <person name="Kobayashi E."/>
            <person name="Shiratori Y."/>
            <person name="Masuda Y."/>
            <person name="Senoo K."/>
        </authorList>
    </citation>
    <scope>NUCLEOTIDE SEQUENCE [LARGE SCALE GENOMIC DNA]</scope>
    <source>
        <strain evidence="3">W79</strain>
    </source>
</reference>
<keyword evidence="3" id="KW-1185">Reference proteome</keyword>
<proteinExistence type="predicted"/>
<gene>
    <name evidence="2" type="ORF">METEAL_35890</name>
</gene>
<organism evidence="2 3">
    <name type="scientific">Mesoterricola silvestris</name>
    <dbReference type="NCBI Taxonomy" id="2927979"/>
    <lineage>
        <taxon>Bacteria</taxon>
        <taxon>Pseudomonadati</taxon>
        <taxon>Acidobacteriota</taxon>
        <taxon>Holophagae</taxon>
        <taxon>Holophagales</taxon>
        <taxon>Holophagaceae</taxon>
        <taxon>Mesoterricola</taxon>
    </lineage>
</organism>
<sequence length="380" mass="39221">MTRSRLFPALTALFALLGTLACVDPKPGDTSTTPLYVYDNASHQVLAWDDINTIADLAADSSAPAAARTIKGDAITNLGTLAWGGMVLNTNSNNLYLISETGGVVRVNNASNQNGTLSSTTDIATFTLGNTSSDRLASSVFSQAALDTSSGTLYVLETGSSNAWRIWVVSNPDSILSGTVAPAGTYLDSTITQDTGGAAIAATGSGNLIGFFRSGSTVPDTLGVLNGGPRLRLSSGTAFQYNTQVLVGDGTKLWDGSNTPANASLAYDTTFNRLYVARPIASGNAVLAFNQGQFTLGNMNQAPYGALPDTATALAGLRFLAHAQVKDWMAGADFTASTTGSGTGANILRIWKSPSSAAASVRYYLGTGVEIRGLALDGSK</sequence>
<accession>A0AA48GU50</accession>
<feature type="chain" id="PRO_5041232081" evidence="1">
    <location>
        <begin position="22"/>
        <end position="380"/>
    </location>
</feature>
<protein>
    <submittedName>
        <fullName evidence="2">Uncharacterized protein</fullName>
    </submittedName>
</protein>
<evidence type="ECO:0000313" key="3">
    <source>
        <dbReference type="Proteomes" id="UP001238179"/>
    </source>
</evidence>
<dbReference type="RefSeq" id="WP_316413091.1">
    <property type="nucleotide sequence ID" value="NZ_AP027080.1"/>
</dbReference>
<evidence type="ECO:0000313" key="2">
    <source>
        <dbReference type="EMBL" id="BDU74415.1"/>
    </source>
</evidence>
<evidence type="ECO:0000256" key="1">
    <source>
        <dbReference type="SAM" id="SignalP"/>
    </source>
</evidence>
<dbReference type="KEGG" id="msil:METEAL_35890"/>
<dbReference type="AlphaFoldDB" id="A0AA48GU50"/>
<dbReference type="Proteomes" id="UP001238179">
    <property type="component" value="Chromosome"/>
</dbReference>
<name>A0AA48GU50_9BACT</name>
<dbReference type="EMBL" id="AP027080">
    <property type="protein sequence ID" value="BDU74415.1"/>
    <property type="molecule type" value="Genomic_DNA"/>
</dbReference>
<keyword evidence="1" id="KW-0732">Signal</keyword>